<protein>
    <submittedName>
        <fullName evidence="1">Uncharacterized protein</fullName>
    </submittedName>
</protein>
<accession>A0A0A9HQL0</accession>
<proteinExistence type="predicted"/>
<sequence length="25" mass="2987">MLILPPKNCLLQCKYMTCHFCLFLL</sequence>
<reference evidence="1" key="1">
    <citation type="submission" date="2014-09" db="EMBL/GenBank/DDBJ databases">
        <authorList>
            <person name="Magalhaes I.L.F."/>
            <person name="Oliveira U."/>
            <person name="Santos F.R."/>
            <person name="Vidigal T.H.D.A."/>
            <person name="Brescovit A.D."/>
            <person name="Santos A.J."/>
        </authorList>
    </citation>
    <scope>NUCLEOTIDE SEQUENCE</scope>
    <source>
        <tissue evidence="1">Shoot tissue taken approximately 20 cm above the soil surface</tissue>
    </source>
</reference>
<reference evidence="1" key="2">
    <citation type="journal article" date="2015" name="Data Brief">
        <title>Shoot transcriptome of the giant reed, Arundo donax.</title>
        <authorList>
            <person name="Barrero R.A."/>
            <person name="Guerrero F.D."/>
            <person name="Moolhuijzen P."/>
            <person name="Goolsby J.A."/>
            <person name="Tidwell J."/>
            <person name="Bellgard S.E."/>
            <person name="Bellgard M.I."/>
        </authorList>
    </citation>
    <scope>NUCLEOTIDE SEQUENCE</scope>
    <source>
        <tissue evidence="1">Shoot tissue taken approximately 20 cm above the soil surface</tissue>
    </source>
</reference>
<name>A0A0A9HQL0_ARUDO</name>
<dbReference type="AlphaFoldDB" id="A0A0A9HQL0"/>
<dbReference type="EMBL" id="GBRH01158874">
    <property type="protein sequence ID" value="JAE39022.1"/>
    <property type="molecule type" value="Transcribed_RNA"/>
</dbReference>
<evidence type="ECO:0000313" key="1">
    <source>
        <dbReference type="EMBL" id="JAE39022.1"/>
    </source>
</evidence>
<organism evidence="1">
    <name type="scientific">Arundo donax</name>
    <name type="common">Giant reed</name>
    <name type="synonym">Donax arundinaceus</name>
    <dbReference type="NCBI Taxonomy" id="35708"/>
    <lineage>
        <taxon>Eukaryota</taxon>
        <taxon>Viridiplantae</taxon>
        <taxon>Streptophyta</taxon>
        <taxon>Embryophyta</taxon>
        <taxon>Tracheophyta</taxon>
        <taxon>Spermatophyta</taxon>
        <taxon>Magnoliopsida</taxon>
        <taxon>Liliopsida</taxon>
        <taxon>Poales</taxon>
        <taxon>Poaceae</taxon>
        <taxon>PACMAD clade</taxon>
        <taxon>Arundinoideae</taxon>
        <taxon>Arundineae</taxon>
        <taxon>Arundo</taxon>
    </lineage>
</organism>